<proteinExistence type="predicted"/>
<feature type="transmembrane region" description="Helical" evidence="1">
    <location>
        <begin position="46"/>
        <end position="64"/>
    </location>
</feature>
<dbReference type="EMBL" id="JAERSE020000002">
    <property type="protein sequence ID" value="MCA6067329.1"/>
    <property type="molecule type" value="Genomic_DNA"/>
</dbReference>
<sequence>MNTFRDNLENQIKNQIGEREIAPSRDLWAEIELQKEKPHSKFPMNWILMAACMVLLFGLGFIIFSNPAEKNNIQESKIAKVKEVSQQKKATEKLEENTVTKPVYAEKKVIQETKEPLTKTINEVQQSPKVLAEQTQKATPKDEAQAIVTPEISKIPVPADKVMAKTEDAVKTPVKRKKYVDPATLLFSVEHKDVIEKTKESNVATVDLNGR</sequence>
<keyword evidence="3" id="KW-1185">Reference proteome</keyword>
<keyword evidence="1" id="KW-0812">Transmembrane</keyword>
<name>A0ABS8A022_9FLAO</name>
<comment type="caution">
    <text evidence="2">The sequence shown here is derived from an EMBL/GenBank/DDBJ whole genome shotgun (WGS) entry which is preliminary data.</text>
</comment>
<keyword evidence="1" id="KW-0472">Membrane</keyword>
<reference evidence="2 3" key="1">
    <citation type="submission" date="2021-09" db="EMBL/GenBank/DDBJ databases">
        <title>Genome sequencing and assembly of Chryseobacterium sp. RG1.</title>
        <authorList>
            <person name="Chhetri G."/>
        </authorList>
    </citation>
    <scope>NUCLEOTIDE SEQUENCE [LARGE SCALE GENOMIC DNA]</scope>
    <source>
        <strain evidence="2 3">RG1</strain>
    </source>
</reference>
<evidence type="ECO:0000313" key="2">
    <source>
        <dbReference type="EMBL" id="MCA6067329.1"/>
    </source>
</evidence>
<accession>A0ABS8A022</accession>
<keyword evidence="1" id="KW-1133">Transmembrane helix</keyword>
<gene>
    <name evidence="2" type="ORF">JI747_009095</name>
</gene>
<dbReference type="RefSeq" id="WP_225687912.1">
    <property type="nucleotide sequence ID" value="NZ_JAERSE020000002.1"/>
</dbReference>
<organism evidence="2 3">
    <name type="scientific">Chryseobacterium tagetis</name>
    <dbReference type="NCBI Taxonomy" id="2801334"/>
    <lineage>
        <taxon>Bacteria</taxon>
        <taxon>Pseudomonadati</taxon>
        <taxon>Bacteroidota</taxon>
        <taxon>Flavobacteriia</taxon>
        <taxon>Flavobacteriales</taxon>
        <taxon>Weeksellaceae</taxon>
        <taxon>Chryseobacterium group</taxon>
        <taxon>Chryseobacterium</taxon>
    </lineage>
</organism>
<protein>
    <submittedName>
        <fullName evidence="2">Uncharacterized protein</fullName>
    </submittedName>
</protein>
<dbReference type="Proteomes" id="UP000618240">
    <property type="component" value="Unassembled WGS sequence"/>
</dbReference>
<evidence type="ECO:0000256" key="1">
    <source>
        <dbReference type="SAM" id="Phobius"/>
    </source>
</evidence>
<evidence type="ECO:0000313" key="3">
    <source>
        <dbReference type="Proteomes" id="UP000618240"/>
    </source>
</evidence>